<name>Q070I6_CPRVZ</name>
<dbReference type="EMBL" id="DQ356948">
    <property type="protein sequence ID" value="ABJ08956.1"/>
    <property type="molecule type" value="Genomic_DNA"/>
</dbReference>
<dbReference type="RefSeq" id="YP_784255.1">
    <property type="nucleotide sequence ID" value="NC_008030.1"/>
</dbReference>
<comment type="subcellular location">
    <subcellularLocation>
        <location evidence="1">Virion</location>
    </subcellularLocation>
</comment>
<gene>
    <name evidence="4" type="ORF">CRV065</name>
</gene>
<evidence type="ECO:0000313" key="4">
    <source>
        <dbReference type="EMBL" id="ABJ08956.1"/>
    </source>
</evidence>
<organism evidence="4 5">
    <name type="scientific">Nile crocodilepox virus (isolate Crocodylus niloticus/Zimbabwe/Ume/2001)</name>
    <name type="common">CRV</name>
    <dbReference type="NCBI Taxonomy" id="1289473"/>
    <lineage>
        <taxon>Viruses</taxon>
        <taxon>Varidnaviria</taxon>
        <taxon>Bamfordvirae</taxon>
        <taxon>Nucleocytoviricota</taxon>
        <taxon>Pokkesviricetes</taxon>
        <taxon>Chitovirales</taxon>
        <taxon>Poxviridae</taxon>
        <taxon>Chordopoxvirinae</taxon>
        <taxon>Crocodylidpoxvirus</taxon>
        <taxon>Crocodylidpoxvirus nilecrocodilepox</taxon>
        <taxon>Nile crocodilepox virus</taxon>
    </lineage>
</organism>
<evidence type="ECO:0000256" key="2">
    <source>
        <dbReference type="ARBA" id="ARBA00022844"/>
    </source>
</evidence>
<keyword evidence="2" id="KW-0946">Virion</keyword>
<organismHost>
    <name type="scientific">Crocodylus johnstoni</name>
    <name type="common">Australian freshwater crocodile</name>
    <dbReference type="NCBI Taxonomy" id="184234"/>
</organismHost>
<keyword evidence="3 4" id="KW-0238">DNA-binding</keyword>
<evidence type="ECO:0000256" key="3">
    <source>
        <dbReference type="ARBA" id="ARBA00023125"/>
    </source>
</evidence>
<dbReference type="InterPro" id="IPR004969">
    <property type="entry name" value="Poxvirus_I1"/>
</dbReference>
<protein>
    <submittedName>
        <fullName evidence="4">DNA-binding virion core protein</fullName>
    </submittedName>
</protein>
<organismHost>
    <name type="scientific">Crocodylus porosus</name>
    <name type="common">Saltwater crocodile</name>
    <name type="synonym">Estuarine crocodile</name>
    <dbReference type="NCBI Taxonomy" id="8502"/>
</organismHost>
<accession>Q070I6</accession>
<dbReference type="Pfam" id="PF03289">
    <property type="entry name" value="Pox_I1"/>
    <property type="match status" value="1"/>
</dbReference>
<dbReference type="Proteomes" id="UP000011300">
    <property type="component" value="Segment"/>
</dbReference>
<dbReference type="GO" id="GO:0044423">
    <property type="term" value="C:virion component"/>
    <property type="evidence" value="ECO:0007669"/>
    <property type="project" value="UniProtKB-KW"/>
</dbReference>
<organismHost>
    <name type="scientific">Crocodylus niloticus</name>
    <name type="common">Nile crocodile</name>
    <name type="synonym">African crocodile</name>
    <dbReference type="NCBI Taxonomy" id="8501"/>
</organismHost>
<proteinExistence type="predicted"/>
<evidence type="ECO:0000313" key="5">
    <source>
        <dbReference type="Proteomes" id="UP000011300"/>
    </source>
</evidence>
<keyword evidence="5" id="KW-1185">Reference proteome</keyword>
<dbReference type="KEGG" id="vg:4363328"/>
<dbReference type="GeneID" id="4363328"/>
<evidence type="ECO:0000256" key="1">
    <source>
        <dbReference type="ARBA" id="ARBA00004328"/>
    </source>
</evidence>
<dbReference type="GO" id="GO:0003677">
    <property type="term" value="F:DNA binding"/>
    <property type="evidence" value="ECO:0007669"/>
    <property type="project" value="UniProtKB-KW"/>
</dbReference>
<dbReference type="PIRSF" id="PIRSF015625">
    <property type="entry name" value="VAC_I1L"/>
    <property type="match status" value="1"/>
</dbReference>
<sequence length="309" mass="35805">MDQAEGIILNNINAKLLKTYLMGKVNEAIDELVCKKIISKKKTSQKKYENKIPLDLINRDFVNKFNLSGYKEGILMSLIVSLIENTYFEHGRLKRSLCQELPLVSYERDILCSIDEDSPLNIDSGDVKTLANRLKLNANSFTYKNITYVLEPNKNEEIINALVKNGAIRFEQKLSVKDSYYSIDEELLRLLKERFFRLPQVKDGVASRLKLYDFFTRIVKNDDTKIYVALKDESVGMMMGVPTVYIAPFHYTKLSILSSTIYENIDKYSKKFIHEFYDKIAEYIKDKDTEKVNVSRVIETLTLPTVKIE</sequence>
<reference evidence="4 5" key="1">
    <citation type="journal article" date="2006" name="J. Virol.">
        <title>Genome of crocodilepox virus.</title>
        <authorList>
            <person name="Afonso C.L."/>
            <person name="Tulman E.R."/>
            <person name="Delhon G."/>
            <person name="Lu Z."/>
            <person name="Viljoen G.J."/>
            <person name="Wallace D.B."/>
            <person name="Kutish G.F."/>
            <person name="Rock D.L."/>
        </authorList>
    </citation>
    <scope>NUCLEOTIDE SEQUENCE [LARGE SCALE GENOMIC DNA]</scope>
    <source>
        <strain evidence="5">Isolate Crocodylus niloticus/Zimbabwe/Ume/2001</strain>
    </source>
</reference>